<reference evidence="1 2" key="1">
    <citation type="submission" date="2019-02" db="EMBL/GenBank/DDBJ databases">
        <title>Deep-cultivation of Planctomycetes and their phenomic and genomic characterization uncovers novel biology.</title>
        <authorList>
            <person name="Wiegand S."/>
            <person name="Jogler M."/>
            <person name="Boedeker C."/>
            <person name="Pinto D."/>
            <person name="Vollmers J."/>
            <person name="Rivas-Marin E."/>
            <person name="Kohn T."/>
            <person name="Peeters S.H."/>
            <person name="Heuer A."/>
            <person name="Rast P."/>
            <person name="Oberbeckmann S."/>
            <person name="Bunk B."/>
            <person name="Jeske O."/>
            <person name="Meyerdierks A."/>
            <person name="Storesund J.E."/>
            <person name="Kallscheuer N."/>
            <person name="Luecker S."/>
            <person name="Lage O.M."/>
            <person name="Pohl T."/>
            <person name="Merkel B.J."/>
            <person name="Hornburger P."/>
            <person name="Mueller R.-W."/>
            <person name="Bruemmer F."/>
            <person name="Labrenz M."/>
            <person name="Spormann A.M."/>
            <person name="Op den Camp H."/>
            <person name="Overmann J."/>
            <person name="Amann R."/>
            <person name="Jetten M.S.M."/>
            <person name="Mascher T."/>
            <person name="Medema M.H."/>
            <person name="Devos D.P."/>
            <person name="Kaster A.-K."/>
            <person name="Ovreas L."/>
            <person name="Rohde M."/>
            <person name="Galperin M.Y."/>
            <person name="Jogler C."/>
        </authorList>
    </citation>
    <scope>NUCLEOTIDE SEQUENCE [LARGE SCALE GENOMIC DNA]</scope>
    <source>
        <strain evidence="1 2">Pan216</strain>
    </source>
</reference>
<dbReference type="EMBL" id="CP036279">
    <property type="protein sequence ID" value="QDU62162.1"/>
    <property type="molecule type" value="Genomic_DNA"/>
</dbReference>
<dbReference type="KEGG" id="knv:Pan216_30290"/>
<dbReference type="AlphaFoldDB" id="A0A518B5D4"/>
<gene>
    <name evidence="1" type="ORF">Pan216_30290</name>
</gene>
<keyword evidence="2" id="KW-1185">Reference proteome</keyword>
<accession>A0A518B5D4</accession>
<name>A0A518B5D4_9BACT</name>
<dbReference type="Proteomes" id="UP000317093">
    <property type="component" value="Chromosome"/>
</dbReference>
<sequence>MNLNENPRLENLEISDDPALCGFLVDVVDTIYKEHAPGDFGTDVPTLFAMENVELPGRITAREIEGLKPPTTGKIG</sequence>
<evidence type="ECO:0000313" key="2">
    <source>
        <dbReference type="Proteomes" id="UP000317093"/>
    </source>
</evidence>
<evidence type="ECO:0000313" key="1">
    <source>
        <dbReference type="EMBL" id="QDU62162.1"/>
    </source>
</evidence>
<protein>
    <submittedName>
        <fullName evidence="1">Uncharacterized protein</fullName>
    </submittedName>
</protein>
<proteinExistence type="predicted"/>
<dbReference type="RefSeq" id="WP_145258714.1">
    <property type="nucleotide sequence ID" value="NZ_CP036279.1"/>
</dbReference>
<organism evidence="1 2">
    <name type="scientific">Kolteria novifilia</name>
    <dbReference type="NCBI Taxonomy" id="2527975"/>
    <lineage>
        <taxon>Bacteria</taxon>
        <taxon>Pseudomonadati</taxon>
        <taxon>Planctomycetota</taxon>
        <taxon>Planctomycetia</taxon>
        <taxon>Kolteriales</taxon>
        <taxon>Kolteriaceae</taxon>
        <taxon>Kolteria</taxon>
    </lineage>
</organism>